<dbReference type="PRINTS" id="PR01607">
    <property type="entry name" value="APYRASEFAMLY"/>
</dbReference>
<evidence type="ECO:0000313" key="6">
    <source>
        <dbReference type="Proteomes" id="UP001594351"/>
    </source>
</evidence>
<dbReference type="Proteomes" id="UP001594351">
    <property type="component" value="Unassembled WGS sequence"/>
</dbReference>
<dbReference type="Gene3D" id="3.90.780.10">
    <property type="entry name" value="5'-Nucleotidase, C-terminal domain"/>
    <property type="match status" value="1"/>
</dbReference>
<dbReference type="CDD" id="cd00845">
    <property type="entry name" value="MPP_UshA_N_like"/>
    <property type="match status" value="1"/>
</dbReference>
<keyword evidence="6" id="KW-1185">Reference proteome</keyword>
<evidence type="ECO:0000313" key="5">
    <source>
        <dbReference type="EMBL" id="MFC1850821.1"/>
    </source>
</evidence>
<evidence type="ECO:0000259" key="3">
    <source>
        <dbReference type="Pfam" id="PF00149"/>
    </source>
</evidence>
<gene>
    <name evidence="5" type="ORF">ACFL27_11560</name>
</gene>
<comment type="caution">
    <text evidence="5">The sequence shown here is derived from an EMBL/GenBank/DDBJ whole genome shotgun (WGS) entry which is preliminary data.</text>
</comment>
<name>A0ABV6YX89_UNCC1</name>
<dbReference type="SUPFAM" id="SSF55816">
    <property type="entry name" value="5'-nucleotidase (syn. UDP-sugar hydrolase), C-terminal domain"/>
    <property type="match status" value="1"/>
</dbReference>
<keyword evidence="1" id="KW-0732">Signal</keyword>
<feature type="domain" description="Calcineurin-like phosphoesterase" evidence="3">
    <location>
        <begin position="49"/>
        <end position="270"/>
    </location>
</feature>
<organism evidence="5 6">
    <name type="scientific">candidate division CSSED10-310 bacterium</name>
    <dbReference type="NCBI Taxonomy" id="2855610"/>
    <lineage>
        <taxon>Bacteria</taxon>
        <taxon>Bacteria division CSSED10-310</taxon>
    </lineage>
</organism>
<reference evidence="5 6" key="1">
    <citation type="submission" date="2024-09" db="EMBL/GenBank/DDBJ databases">
        <title>Laminarin stimulates single cell rates of sulfate reduction while oxygen inhibits transcriptomic activity in coastal marine sediment.</title>
        <authorList>
            <person name="Lindsay M."/>
            <person name="Orcutt B."/>
            <person name="Emerson D."/>
            <person name="Stepanauskas R."/>
            <person name="D'Angelo T."/>
        </authorList>
    </citation>
    <scope>NUCLEOTIDE SEQUENCE [LARGE SCALE GENOMIC DNA]</scope>
    <source>
        <strain evidence="5">SAG AM-311-K15</strain>
    </source>
</reference>
<protein>
    <submittedName>
        <fullName evidence="5">Bifunctional metallophosphatase/5'-nucleotidase</fullName>
    </submittedName>
</protein>
<feature type="domain" description="5'-Nucleotidase C-terminal" evidence="4">
    <location>
        <begin position="350"/>
        <end position="494"/>
    </location>
</feature>
<dbReference type="Pfam" id="PF00149">
    <property type="entry name" value="Metallophos"/>
    <property type="match status" value="1"/>
</dbReference>
<evidence type="ECO:0000256" key="1">
    <source>
        <dbReference type="ARBA" id="ARBA00022729"/>
    </source>
</evidence>
<dbReference type="SUPFAM" id="SSF56300">
    <property type="entry name" value="Metallo-dependent phosphatases"/>
    <property type="match status" value="1"/>
</dbReference>
<dbReference type="Pfam" id="PF02872">
    <property type="entry name" value="5_nucleotid_C"/>
    <property type="match status" value="1"/>
</dbReference>
<evidence type="ECO:0000256" key="2">
    <source>
        <dbReference type="RuleBase" id="RU362119"/>
    </source>
</evidence>
<dbReference type="PROSITE" id="PS51257">
    <property type="entry name" value="PROKAR_LIPOPROTEIN"/>
    <property type="match status" value="1"/>
</dbReference>
<dbReference type="InterPro" id="IPR006179">
    <property type="entry name" value="5_nucleotidase/apyrase"/>
</dbReference>
<evidence type="ECO:0000259" key="4">
    <source>
        <dbReference type="Pfam" id="PF02872"/>
    </source>
</evidence>
<comment type="similarity">
    <text evidence="2">Belongs to the 5'-nucleotidase family.</text>
</comment>
<dbReference type="InterPro" id="IPR036907">
    <property type="entry name" value="5'-Nucleotdase_C_sf"/>
</dbReference>
<keyword evidence="2" id="KW-0378">Hydrolase</keyword>
<keyword evidence="2" id="KW-0547">Nucleotide-binding</keyword>
<dbReference type="Gene3D" id="3.60.21.10">
    <property type="match status" value="1"/>
</dbReference>
<dbReference type="EMBL" id="JBHPBY010000127">
    <property type="protein sequence ID" value="MFC1850821.1"/>
    <property type="molecule type" value="Genomic_DNA"/>
</dbReference>
<dbReference type="PANTHER" id="PTHR11575:SF24">
    <property type="entry name" value="5'-NUCLEOTIDASE"/>
    <property type="match status" value="1"/>
</dbReference>
<accession>A0ABV6YX89</accession>
<dbReference type="InterPro" id="IPR004843">
    <property type="entry name" value="Calcineurin-like_PHP"/>
</dbReference>
<sequence>MMKSNQRMFITSDYRILVLILSSVILGLLMGCTAPSAAEALQDVTTVTLLFTNDIESAYDPTPAYWRDDMKHIGGVAQLATLIDTMRQHEPNVFLFDAGDIFTGTLSKLTQGELPFELMITMQYDAMAIGNHEFEYGWENFARQKHRVPFPVLSANMFYKETDILYAQPYTIIERSGIRIGVIGIMGQDAATALIPAHIAGLEVRDPVAAANKYVRLLRPDVDLIVLLTHQGKTAPMQTDDENPDVKRDINADIDLAGAVPGIDVLFGGHADAGTEKPVVHPDSGTVIMQTYGQAFYLGFLQLKVDLEKNEILDFEGRLIPVDSEKLVPHSMVAKKLSDYRARFPDIYKVVGQTAERLNRRYNAESDIGNLFADILRHGTNAQIGLINSGAIRRDLPRGKLTRRDLLDAFPFTDRVVTLDIKGVDLLAALEQSLTLERGMLQVSGLTINYDLKQSRGSRVLSVLVGDEPLIESSYYRVATIEIVAQGGDLYKQFLKGTIINKKGPVFSELIEKYTASKSMITTPQRGRLLPKM</sequence>
<dbReference type="InterPro" id="IPR029052">
    <property type="entry name" value="Metallo-depent_PP-like"/>
</dbReference>
<dbReference type="PANTHER" id="PTHR11575">
    <property type="entry name" value="5'-NUCLEOTIDASE-RELATED"/>
    <property type="match status" value="1"/>
</dbReference>
<dbReference type="InterPro" id="IPR008334">
    <property type="entry name" value="5'-Nucleotdase_C"/>
</dbReference>
<proteinExistence type="inferred from homology"/>